<feature type="modified residue" description="4-aspartylphosphate" evidence="16">
    <location>
        <position position="686"/>
    </location>
</feature>
<reference evidence="22 23" key="1">
    <citation type="submission" date="2020-12" db="EMBL/GenBank/DDBJ databases">
        <authorList>
            <person name="Shan Y."/>
        </authorList>
    </citation>
    <scope>NUCLEOTIDE SEQUENCE [LARGE SCALE GENOMIC DNA]</scope>
    <source>
        <strain evidence="23">csc3.9</strain>
    </source>
</reference>
<evidence type="ECO:0000313" key="23">
    <source>
        <dbReference type="Proteomes" id="UP000596063"/>
    </source>
</evidence>
<keyword evidence="7" id="KW-0808">Transferase</keyword>
<dbReference type="InterPro" id="IPR003594">
    <property type="entry name" value="HATPase_dom"/>
</dbReference>
<dbReference type="InterPro" id="IPR036641">
    <property type="entry name" value="HPT_dom_sf"/>
</dbReference>
<dbReference type="PROSITE" id="PS50894">
    <property type="entry name" value="HPT"/>
    <property type="match status" value="1"/>
</dbReference>
<evidence type="ECO:0000256" key="11">
    <source>
        <dbReference type="ARBA" id="ARBA00022840"/>
    </source>
</evidence>
<dbReference type="SUPFAM" id="SSF52172">
    <property type="entry name" value="CheY-like"/>
    <property type="match status" value="1"/>
</dbReference>
<evidence type="ECO:0000256" key="4">
    <source>
        <dbReference type="ARBA" id="ARBA00022475"/>
    </source>
</evidence>
<dbReference type="Gene3D" id="1.10.287.130">
    <property type="match status" value="1"/>
</dbReference>
<evidence type="ECO:0000256" key="17">
    <source>
        <dbReference type="SAM" id="Coils"/>
    </source>
</evidence>
<keyword evidence="13" id="KW-0902">Two-component regulatory system</keyword>
<dbReference type="SUPFAM" id="SSF47384">
    <property type="entry name" value="Homodimeric domain of signal transducing histidine kinase"/>
    <property type="match status" value="1"/>
</dbReference>
<evidence type="ECO:0000313" key="22">
    <source>
        <dbReference type="EMBL" id="QQD19221.1"/>
    </source>
</evidence>
<name>A0A7T4UR03_9GAMM</name>
<evidence type="ECO:0000259" key="19">
    <source>
        <dbReference type="PROSITE" id="PS50109"/>
    </source>
</evidence>
<evidence type="ECO:0000256" key="7">
    <source>
        <dbReference type="ARBA" id="ARBA00022679"/>
    </source>
</evidence>
<evidence type="ECO:0000256" key="6">
    <source>
        <dbReference type="ARBA" id="ARBA00022553"/>
    </source>
</evidence>
<dbReference type="CDD" id="cd17546">
    <property type="entry name" value="REC_hyHK_CKI1_RcsC-like"/>
    <property type="match status" value="1"/>
</dbReference>
<dbReference type="InterPro" id="IPR004358">
    <property type="entry name" value="Sig_transdc_His_kin-like_C"/>
</dbReference>
<comment type="subcellular location">
    <subcellularLocation>
        <location evidence="2">Cell inner membrane</location>
        <topology evidence="2">Multi-pass membrane protein</topology>
    </subcellularLocation>
</comment>
<dbReference type="EC" id="2.7.13.3" evidence="3"/>
<dbReference type="InterPro" id="IPR019247">
    <property type="entry name" value="Histidine_kinase_BarA_N"/>
</dbReference>
<evidence type="ECO:0000256" key="13">
    <source>
        <dbReference type="ARBA" id="ARBA00023012"/>
    </source>
</evidence>
<evidence type="ECO:0000256" key="5">
    <source>
        <dbReference type="ARBA" id="ARBA00022519"/>
    </source>
</evidence>
<dbReference type="GO" id="GO:0005886">
    <property type="term" value="C:plasma membrane"/>
    <property type="evidence" value="ECO:0007669"/>
    <property type="project" value="UniProtKB-SubCell"/>
</dbReference>
<dbReference type="GO" id="GO:0000155">
    <property type="term" value="F:phosphorelay sensor kinase activity"/>
    <property type="evidence" value="ECO:0007669"/>
    <property type="project" value="InterPro"/>
</dbReference>
<feature type="modified residue" description="Phosphohistidine" evidence="15">
    <location>
        <position position="828"/>
    </location>
</feature>
<dbReference type="PRINTS" id="PR00344">
    <property type="entry name" value="BCTRLSENSOR"/>
</dbReference>
<dbReference type="GO" id="GO:0005524">
    <property type="term" value="F:ATP binding"/>
    <property type="evidence" value="ECO:0007669"/>
    <property type="project" value="UniProtKB-KW"/>
</dbReference>
<dbReference type="PANTHER" id="PTHR45339">
    <property type="entry name" value="HYBRID SIGNAL TRANSDUCTION HISTIDINE KINASE J"/>
    <property type="match status" value="1"/>
</dbReference>
<dbReference type="Pfam" id="PF09984">
    <property type="entry name" value="sCache_4"/>
    <property type="match status" value="1"/>
</dbReference>
<dbReference type="CDD" id="cd16922">
    <property type="entry name" value="HATPase_EvgS-ArcB-TorS-like"/>
    <property type="match status" value="1"/>
</dbReference>
<protein>
    <recommendedName>
        <fullName evidence="3">histidine kinase</fullName>
        <ecNumber evidence="3">2.7.13.3</ecNumber>
    </recommendedName>
</protein>
<dbReference type="SMART" id="SM00448">
    <property type="entry name" value="REC"/>
    <property type="match status" value="1"/>
</dbReference>
<feature type="domain" description="HPt" evidence="21">
    <location>
        <begin position="789"/>
        <end position="885"/>
    </location>
</feature>
<evidence type="ECO:0000256" key="16">
    <source>
        <dbReference type="PROSITE-ProRule" id="PRU00169"/>
    </source>
</evidence>
<dbReference type="KEGG" id="snan:I6N98_05040"/>
<dbReference type="InterPro" id="IPR036890">
    <property type="entry name" value="HATPase_C_sf"/>
</dbReference>
<feature type="coiled-coil region" evidence="17">
    <location>
        <begin position="235"/>
        <end position="262"/>
    </location>
</feature>
<dbReference type="SMART" id="SM00073">
    <property type="entry name" value="HPT"/>
    <property type="match status" value="1"/>
</dbReference>
<feature type="transmembrane region" description="Helical" evidence="18">
    <location>
        <begin position="12"/>
        <end position="32"/>
    </location>
</feature>
<keyword evidence="12 18" id="KW-1133">Transmembrane helix</keyword>
<evidence type="ECO:0000256" key="8">
    <source>
        <dbReference type="ARBA" id="ARBA00022692"/>
    </source>
</evidence>
<dbReference type="Proteomes" id="UP000596063">
    <property type="component" value="Chromosome"/>
</dbReference>
<evidence type="ECO:0000259" key="20">
    <source>
        <dbReference type="PROSITE" id="PS50110"/>
    </source>
</evidence>
<dbReference type="InterPro" id="IPR001789">
    <property type="entry name" value="Sig_transdc_resp-reg_receiver"/>
</dbReference>
<dbReference type="SMART" id="SM00388">
    <property type="entry name" value="HisKA"/>
    <property type="match status" value="1"/>
</dbReference>
<evidence type="ECO:0000256" key="2">
    <source>
        <dbReference type="ARBA" id="ARBA00004429"/>
    </source>
</evidence>
<keyword evidence="14 18" id="KW-0472">Membrane</keyword>
<dbReference type="InterPro" id="IPR005467">
    <property type="entry name" value="His_kinase_dom"/>
</dbReference>
<keyword evidence="4" id="KW-1003">Cell membrane</keyword>
<dbReference type="Gene3D" id="3.30.565.10">
    <property type="entry name" value="Histidine kinase-like ATPase, C-terminal domain"/>
    <property type="match status" value="1"/>
</dbReference>
<keyword evidence="9" id="KW-0547">Nucleotide-binding</keyword>
<keyword evidence="8 18" id="KW-0812">Transmembrane</keyword>
<dbReference type="SUPFAM" id="SSF55874">
    <property type="entry name" value="ATPase domain of HSP90 chaperone/DNA topoisomerase II/histidine kinase"/>
    <property type="match status" value="1"/>
</dbReference>
<sequence>MLRQFGIKHRIILLGIAPVLLLCSILGSYLVYAQFRELHSLMAERALAASRQVAILANEVLRHNRDQALDDLARAALEEPGVRSVAIFDSQQQLLARAGPTMPPPDSFPTGMQTNLISGSDSSRESMQAIAPIIAHQDGTPQLAGTLQMQFNWHHYSLSRARTLLLTSLLATVILLVSIALMAAINRSIQRDIDRLVKAVKELIGGGRANHPQLSSQHEFADLAASLVELDSNHHQALQELQRNIEQSNDDLRETLETQEIQNIELDLARREAVEANRIKSEFLANTSHEIRTPLNGVLGFCKILLNSDLDPSQRQYVETIRSSAGNLLTMINDILDFSKLEAGKLVLDNAPVNIRELAEETLAILAPNAYEKHLDIGLIVDPRLPEAVSIDGLRLRQILTNLINNAIKFTPSGSIRIELSALQREACDLELKIAVSDTGIGMNQDQQKKIFREFSQADASITRQYGGTGLGLVIVKGLVEQMGGDVGVHSTQGEGSTFWVTVKPEPLLNAVPARNFNQLQGHRVALYDRSTVHAQAIRETLHSWQAEVHHCQDLEQLEWGCEHIIICLDSLEAERSLPEPAGGRRCIVIAATPPEKEVPANFIYLRKPATRNQLYDALTQGVSRIDHQQQHYPGASILLVDDNPSNLLILEHYLQPFGVACQQAKNGLEAIKLCEQQHFDLIFMDIQMPQLDGIAATDEIRRRPLNSGTPVVAVSAYLSPENPEQLRQVGITEFLSKPVDEHKLAKLLAQYLTAFSLPQDAKSNDGDDDQHIARPIDIGQCLQRAKGKPSLARNMLVMLLDALPGHRDELARAQDWGDWDGIGESNHALKGACCYTGTPHLEQAVAALADKLNRGDQSPQGALQAVLDAIDELLEWQADHEISVLFDD</sequence>
<evidence type="ECO:0000256" key="3">
    <source>
        <dbReference type="ARBA" id="ARBA00012438"/>
    </source>
</evidence>
<dbReference type="PANTHER" id="PTHR45339:SF1">
    <property type="entry name" value="HYBRID SIGNAL TRANSDUCTION HISTIDINE KINASE J"/>
    <property type="match status" value="1"/>
</dbReference>
<dbReference type="Gene3D" id="1.20.120.160">
    <property type="entry name" value="HPT domain"/>
    <property type="match status" value="1"/>
</dbReference>
<accession>A0A7T4UR03</accession>
<dbReference type="Pfam" id="PF01627">
    <property type="entry name" value="Hpt"/>
    <property type="match status" value="1"/>
</dbReference>
<keyword evidence="6 16" id="KW-0597">Phosphoprotein</keyword>
<dbReference type="FunFam" id="3.30.565.10:FF:000010">
    <property type="entry name" value="Sensor histidine kinase RcsC"/>
    <property type="match status" value="1"/>
</dbReference>
<keyword evidence="23" id="KW-1185">Reference proteome</keyword>
<dbReference type="RefSeq" id="WP_198570706.1">
    <property type="nucleotide sequence ID" value="NZ_CP066167.1"/>
</dbReference>
<evidence type="ECO:0000259" key="21">
    <source>
        <dbReference type="PROSITE" id="PS50894"/>
    </source>
</evidence>
<organism evidence="22 23">
    <name type="scientific">Spongiibacter nanhainus</name>
    <dbReference type="NCBI Taxonomy" id="2794344"/>
    <lineage>
        <taxon>Bacteria</taxon>
        <taxon>Pseudomonadati</taxon>
        <taxon>Pseudomonadota</taxon>
        <taxon>Gammaproteobacteria</taxon>
        <taxon>Cellvibrionales</taxon>
        <taxon>Spongiibacteraceae</taxon>
        <taxon>Spongiibacter</taxon>
    </lineage>
</organism>
<evidence type="ECO:0000256" key="9">
    <source>
        <dbReference type="ARBA" id="ARBA00022741"/>
    </source>
</evidence>
<dbReference type="Gene3D" id="6.10.340.10">
    <property type="match status" value="1"/>
</dbReference>
<dbReference type="InterPro" id="IPR036097">
    <property type="entry name" value="HisK_dim/P_sf"/>
</dbReference>
<evidence type="ECO:0000256" key="18">
    <source>
        <dbReference type="SAM" id="Phobius"/>
    </source>
</evidence>
<dbReference type="SUPFAM" id="SSF47226">
    <property type="entry name" value="Histidine-containing phosphotransfer domain, HPT domain"/>
    <property type="match status" value="1"/>
</dbReference>
<dbReference type="EMBL" id="CP066167">
    <property type="protein sequence ID" value="QQD19221.1"/>
    <property type="molecule type" value="Genomic_DNA"/>
</dbReference>
<evidence type="ECO:0000256" key="10">
    <source>
        <dbReference type="ARBA" id="ARBA00022777"/>
    </source>
</evidence>
<gene>
    <name evidence="22" type="ORF">I6N98_05040</name>
</gene>
<dbReference type="Pfam" id="PF02518">
    <property type="entry name" value="HATPase_c"/>
    <property type="match status" value="1"/>
</dbReference>
<dbReference type="InterPro" id="IPR003661">
    <property type="entry name" value="HisK_dim/P_dom"/>
</dbReference>
<dbReference type="Pfam" id="PF00512">
    <property type="entry name" value="HisKA"/>
    <property type="match status" value="1"/>
</dbReference>
<keyword evidence="17" id="KW-0175">Coiled coil</keyword>
<dbReference type="InterPro" id="IPR011006">
    <property type="entry name" value="CheY-like_superfamily"/>
</dbReference>
<evidence type="ECO:0000256" key="1">
    <source>
        <dbReference type="ARBA" id="ARBA00000085"/>
    </source>
</evidence>
<keyword evidence="11" id="KW-0067">ATP-binding</keyword>
<feature type="transmembrane region" description="Helical" evidence="18">
    <location>
        <begin position="164"/>
        <end position="185"/>
    </location>
</feature>
<dbReference type="Pfam" id="PF00072">
    <property type="entry name" value="Response_reg"/>
    <property type="match status" value="1"/>
</dbReference>
<dbReference type="PROSITE" id="PS50110">
    <property type="entry name" value="RESPONSE_REGULATORY"/>
    <property type="match status" value="1"/>
</dbReference>
<dbReference type="SMART" id="SM00387">
    <property type="entry name" value="HATPase_c"/>
    <property type="match status" value="1"/>
</dbReference>
<dbReference type="CDD" id="cd00082">
    <property type="entry name" value="HisKA"/>
    <property type="match status" value="1"/>
</dbReference>
<evidence type="ECO:0000256" key="14">
    <source>
        <dbReference type="ARBA" id="ARBA00023136"/>
    </source>
</evidence>
<dbReference type="PROSITE" id="PS50109">
    <property type="entry name" value="HIS_KIN"/>
    <property type="match status" value="1"/>
</dbReference>
<dbReference type="Gene3D" id="3.40.50.2300">
    <property type="match status" value="1"/>
</dbReference>
<evidence type="ECO:0000256" key="15">
    <source>
        <dbReference type="PROSITE-ProRule" id="PRU00110"/>
    </source>
</evidence>
<dbReference type="AlphaFoldDB" id="A0A7T4UR03"/>
<keyword evidence="10" id="KW-0418">Kinase</keyword>
<feature type="domain" description="Response regulatory" evidence="20">
    <location>
        <begin position="637"/>
        <end position="753"/>
    </location>
</feature>
<keyword evidence="5" id="KW-0997">Cell inner membrane</keyword>
<dbReference type="FunFam" id="1.10.287.130:FF:000003">
    <property type="entry name" value="Histidine kinase"/>
    <property type="match status" value="1"/>
</dbReference>
<dbReference type="InterPro" id="IPR008207">
    <property type="entry name" value="Sig_transdc_His_kin_Hpt_dom"/>
</dbReference>
<evidence type="ECO:0000256" key="12">
    <source>
        <dbReference type="ARBA" id="ARBA00022989"/>
    </source>
</evidence>
<feature type="domain" description="Histidine kinase" evidence="19">
    <location>
        <begin position="286"/>
        <end position="507"/>
    </location>
</feature>
<comment type="catalytic activity">
    <reaction evidence="1">
        <text>ATP + protein L-histidine = ADP + protein N-phospho-L-histidine.</text>
        <dbReference type="EC" id="2.7.13.3"/>
    </reaction>
</comment>
<proteinExistence type="predicted"/>